<reference evidence="2 3" key="1">
    <citation type="journal article" date="2013" name="PLoS Genet.">
        <title>The genome and development-dependent transcriptomes of Pyronema confluens: a window into fungal evolution.</title>
        <authorList>
            <person name="Traeger S."/>
            <person name="Altegoer F."/>
            <person name="Freitag M."/>
            <person name="Gabaldon T."/>
            <person name="Kempken F."/>
            <person name="Kumar A."/>
            <person name="Marcet-Houben M."/>
            <person name="Poggeler S."/>
            <person name="Stajich J.E."/>
            <person name="Nowrousian M."/>
        </authorList>
    </citation>
    <scope>NUCLEOTIDE SEQUENCE [LARGE SCALE GENOMIC DNA]</scope>
    <source>
        <strain evidence="3">CBS 100304</strain>
        <tissue evidence="2">Vegetative mycelium</tissue>
    </source>
</reference>
<feature type="compositionally biased region" description="Polar residues" evidence="1">
    <location>
        <begin position="15"/>
        <end position="24"/>
    </location>
</feature>
<name>U4LGS0_PYROM</name>
<keyword evidence="3" id="KW-1185">Reference proteome</keyword>
<gene>
    <name evidence="2" type="ORF">PCON_09094</name>
</gene>
<organism evidence="2 3">
    <name type="scientific">Pyronema omphalodes (strain CBS 100304)</name>
    <name type="common">Pyronema confluens</name>
    <dbReference type="NCBI Taxonomy" id="1076935"/>
    <lineage>
        <taxon>Eukaryota</taxon>
        <taxon>Fungi</taxon>
        <taxon>Dikarya</taxon>
        <taxon>Ascomycota</taxon>
        <taxon>Pezizomycotina</taxon>
        <taxon>Pezizomycetes</taxon>
        <taxon>Pezizales</taxon>
        <taxon>Pyronemataceae</taxon>
        <taxon>Pyronema</taxon>
    </lineage>
</organism>
<dbReference type="Proteomes" id="UP000018144">
    <property type="component" value="Unassembled WGS sequence"/>
</dbReference>
<accession>U4LGS0</accession>
<evidence type="ECO:0000313" key="3">
    <source>
        <dbReference type="Proteomes" id="UP000018144"/>
    </source>
</evidence>
<sequence length="368" mass="41562">MSDSTDQRPSKVPRLSSSDISTSAHPPGGGEESSIDFIQPPPVESEESVTAPQVPQPQTISTSSGKRKYTCNSQLDDRNQLLGEYVQKLQVPRWCIDDLNLEELSIPDSESHKKLSARKHYFDTIAPNFLGHPSIFYSTHNRKEVVEIAYKDAAHLLGIGGYDNHGHLNLEPASPASPAALSKLQQCRPKGEYLQRFQSLSKFLSLQLKNPSINRTDLAYIVAKIETGAATGLNDHDRLTLTSEDYNSKELANIVLRLKQDEDAWVMRRHIPQKVEGWNRKRFPRHNYEQPLSIRDKLTPEAGMLKEPKPRKPIRRSADGSKIADDNEKDLEGDKETKKMGRSTRLELTKTIYLSDDEDENGFQHLNI</sequence>
<dbReference type="EMBL" id="HF935466">
    <property type="protein sequence ID" value="CCX30727.1"/>
    <property type="molecule type" value="Genomic_DNA"/>
</dbReference>
<feature type="region of interest" description="Disordered" evidence="1">
    <location>
        <begin position="1"/>
        <end position="69"/>
    </location>
</feature>
<evidence type="ECO:0000313" key="2">
    <source>
        <dbReference type="EMBL" id="CCX30727.1"/>
    </source>
</evidence>
<feature type="compositionally biased region" description="Basic and acidic residues" evidence="1">
    <location>
        <begin position="294"/>
        <end position="343"/>
    </location>
</feature>
<proteinExistence type="predicted"/>
<dbReference type="AlphaFoldDB" id="U4LGS0"/>
<protein>
    <submittedName>
        <fullName evidence="2">Uncharacterized protein</fullName>
    </submittedName>
</protein>
<feature type="compositionally biased region" description="Polar residues" evidence="1">
    <location>
        <begin position="48"/>
        <end position="69"/>
    </location>
</feature>
<evidence type="ECO:0000256" key="1">
    <source>
        <dbReference type="SAM" id="MobiDB-lite"/>
    </source>
</evidence>
<feature type="region of interest" description="Disordered" evidence="1">
    <location>
        <begin position="293"/>
        <end position="343"/>
    </location>
</feature>